<protein>
    <submittedName>
        <fullName evidence="1">Uncharacterized protein</fullName>
    </submittedName>
</protein>
<dbReference type="EMBL" id="JANJYI010000007">
    <property type="protein sequence ID" value="KAK2641312.1"/>
    <property type="molecule type" value="Genomic_DNA"/>
</dbReference>
<gene>
    <name evidence="1" type="ORF">Ddye_023075</name>
</gene>
<evidence type="ECO:0000313" key="2">
    <source>
        <dbReference type="Proteomes" id="UP001280121"/>
    </source>
</evidence>
<dbReference type="Proteomes" id="UP001280121">
    <property type="component" value="Unassembled WGS sequence"/>
</dbReference>
<accession>A0AAD9WT00</accession>
<organism evidence="1 2">
    <name type="scientific">Dipteronia dyeriana</name>
    <dbReference type="NCBI Taxonomy" id="168575"/>
    <lineage>
        <taxon>Eukaryota</taxon>
        <taxon>Viridiplantae</taxon>
        <taxon>Streptophyta</taxon>
        <taxon>Embryophyta</taxon>
        <taxon>Tracheophyta</taxon>
        <taxon>Spermatophyta</taxon>
        <taxon>Magnoliopsida</taxon>
        <taxon>eudicotyledons</taxon>
        <taxon>Gunneridae</taxon>
        <taxon>Pentapetalae</taxon>
        <taxon>rosids</taxon>
        <taxon>malvids</taxon>
        <taxon>Sapindales</taxon>
        <taxon>Sapindaceae</taxon>
        <taxon>Hippocastanoideae</taxon>
        <taxon>Acereae</taxon>
        <taxon>Dipteronia</taxon>
    </lineage>
</organism>
<keyword evidence="2" id="KW-1185">Reference proteome</keyword>
<evidence type="ECO:0000313" key="1">
    <source>
        <dbReference type="EMBL" id="KAK2641312.1"/>
    </source>
</evidence>
<proteinExistence type="predicted"/>
<comment type="caution">
    <text evidence="1">The sequence shown here is derived from an EMBL/GenBank/DDBJ whole genome shotgun (WGS) entry which is preliminary data.</text>
</comment>
<name>A0AAD9WT00_9ROSI</name>
<dbReference type="AlphaFoldDB" id="A0AAD9WT00"/>
<sequence length="112" mass="12968">MLGNLKGENAVRTLENRSAAVELLANSEGWSVGLRKQRLDILVKLWMELRKEEQLWRQKSRVSWLKEGDKNSKFFHCLANGRKRRNFISEISFGNGKVFRSGFRKGRGVGFL</sequence>
<reference evidence="1" key="1">
    <citation type="journal article" date="2023" name="Plant J.">
        <title>Genome sequences and population genomics provide insights into the demographic history, inbreeding, and mutation load of two 'living fossil' tree species of Dipteronia.</title>
        <authorList>
            <person name="Feng Y."/>
            <person name="Comes H.P."/>
            <person name="Chen J."/>
            <person name="Zhu S."/>
            <person name="Lu R."/>
            <person name="Zhang X."/>
            <person name="Li P."/>
            <person name="Qiu J."/>
            <person name="Olsen K.M."/>
            <person name="Qiu Y."/>
        </authorList>
    </citation>
    <scope>NUCLEOTIDE SEQUENCE</scope>
    <source>
        <strain evidence="1">KIB01</strain>
    </source>
</reference>